<keyword evidence="4" id="KW-1185">Reference proteome</keyword>
<dbReference type="HOGENOM" id="CLU_1238988_0_0_5"/>
<protein>
    <submittedName>
        <fullName evidence="3">Uncharacterized protein</fullName>
    </submittedName>
</protein>
<feature type="signal peptide" evidence="2">
    <location>
        <begin position="1"/>
        <end position="29"/>
    </location>
</feature>
<feature type="chain" id="PRO_5002874307" evidence="2">
    <location>
        <begin position="30"/>
        <end position="249"/>
    </location>
</feature>
<feature type="compositionally biased region" description="Low complexity" evidence="1">
    <location>
        <begin position="96"/>
        <end position="115"/>
    </location>
</feature>
<keyword evidence="2" id="KW-0732">Signal</keyword>
<evidence type="ECO:0000313" key="4">
    <source>
        <dbReference type="Proteomes" id="UP000008207"/>
    </source>
</evidence>
<feature type="compositionally biased region" description="Basic and acidic residues" evidence="1">
    <location>
        <begin position="84"/>
        <end position="95"/>
    </location>
</feature>
<evidence type="ECO:0000256" key="2">
    <source>
        <dbReference type="SAM" id="SignalP"/>
    </source>
</evidence>
<evidence type="ECO:0000313" key="3">
    <source>
        <dbReference type="EMBL" id="ACL55701.1"/>
    </source>
</evidence>
<reference evidence="3 4" key="1">
    <citation type="submission" date="2009-01" db="EMBL/GenBank/DDBJ databases">
        <title>Complete sequence of chromosome of Methylobacterium nodulans ORS 2060.</title>
        <authorList>
            <consortium name="US DOE Joint Genome Institute"/>
            <person name="Lucas S."/>
            <person name="Copeland A."/>
            <person name="Lapidus A."/>
            <person name="Glavina del Rio T."/>
            <person name="Dalin E."/>
            <person name="Tice H."/>
            <person name="Bruce D."/>
            <person name="Goodwin L."/>
            <person name="Pitluck S."/>
            <person name="Sims D."/>
            <person name="Brettin T."/>
            <person name="Detter J.C."/>
            <person name="Han C."/>
            <person name="Larimer F."/>
            <person name="Land M."/>
            <person name="Hauser L."/>
            <person name="Kyrpides N."/>
            <person name="Ivanova N."/>
            <person name="Marx C.J."/>
            <person name="Richardson P."/>
        </authorList>
    </citation>
    <scope>NUCLEOTIDE SEQUENCE [LARGE SCALE GENOMIC DNA]</scope>
    <source>
        <strain evidence="4">LMG 21967 / CNCM I-2342 / ORS 2060</strain>
    </source>
</reference>
<dbReference type="EMBL" id="CP001349">
    <property type="protein sequence ID" value="ACL55701.1"/>
    <property type="molecule type" value="Genomic_DNA"/>
</dbReference>
<feature type="compositionally biased region" description="Basic and acidic residues" evidence="1">
    <location>
        <begin position="60"/>
        <end position="75"/>
    </location>
</feature>
<dbReference type="eggNOG" id="ENOG50349WW">
    <property type="taxonomic scope" value="Bacteria"/>
</dbReference>
<gene>
    <name evidence="3" type="ordered locus">Mnod_0669</name>
</gene>
<evidence type="ECO:0000256" key="1">
    <source>
        <dbReference type="SAM" id="MobiDB-lite"/>
    </source>
</evidence>
<accession>B8IDX9</accession>
<dbReference type="KEGG" id="mno:Mnod_0669"/>
<dbReference type="Proteomes" id="UP000008207">
    <property type="component" value="Chromosome"/>
</dbReference>
<dbReference type="RefSeq" id="WP_015927406.1">
    <property type="nucleotide sequence ID" value="NC_011894.1"/>
</dbReference>
<dbReference type="STRING" id="460265.Mnod_0669"/>
<feature type="compositionally biased region" description="Pro residues" evidence="1">
    <location>
        <begin position="127"/>
        <end position="141"/>
    </location>
</feature>
<proteinExistence type="predicted"/>
<name>B8IDX9_METNO</name>
<dbReference type="OrthoDB" id="7992661at2"/>
<organism evidence="3 4">
    <name type="scientific">Methylobacterium nodulans (strain LMG 21967 / CNCM I-2342 / ORS 2060)</name>
    <dbReference type="NCBI Taxonomy" id="460265"/>
    <lineage>
        <taxon>Bacteria</taxon>
        <taxon>Pseudomonadati</taxon>
        <taxon>Pseudomonadota</taxon>
        <taxon>Alphaproteobacteria</taxon>
        <taxon>Hyphomicrobiales</taxon>
        <taxon>Methylobacteriaceae</taxon>
        <taxon>Methylobacterium</taxon>
    </lineage>
</organism>
<dbReference type="AlphaFoldDB" id="B8IDX9"/>
<feature type="region of interest" description="Disordered" evidence="1">
    <location>
        <begin position="28"/>
        <end position="151"/>
    </location>
</feature>
<sequence length="249" mass="26344">MNKRQLSGRATAAGLVVLAGILAAACGRAAAQSDLEGPPPAEEPVLSKPYRSSVPQFRRRQSDPWREPPGRDAATRDAAAARDAPARDAASRDAAAEPAAAQPPRAIAAPAAEAPAPEPRRPVRVIPVPPAQPAAAAPPAPRPDEDEPEEAPTVTYVGIWGPTAAACSGRRARRLGYLPAVIRDDAARAGKTSCTFRDTKRTGNSWTMAATCRNARQRWTSHVRLSVDGDRLTWSSERGAAVYVRCPKA</sequence>
<dbReference type="PROSITE" id="PS51257">
    <property type="entry name" value="PROKAR_LIPOPROTEIN"/>
    <property type="match status" value="1"/>
</dbReference>